<dbReference type="eggNOG" id="COG2088">
    <property type="taxonomic scope" value="Bacteria"/>
</dbReference>
<dbReference type="InterPro" id="IPR007170">
    <property type="entry name" value="SpoVG"/>
</dbReference>
<dbReference type="InterPro" id="IPR036751">
    <property type="entry name" value="SpoVG_sf"/>
</dbReference>
<dbReference type="GO" id="GO:0000917">
    <property type="term" value="P:division septum assembly"/>
    <property type="evidence" value="ECO:0007669"/>
    <property type="project" value="UniProtKB-KW"/>
</dbReference>
<sequence length="99" mass="11234">MNITDVRVFPVEEDKLKAYVTITLDHCFVIRDLKVIHGSTGLFIAMPAKKRKDGTYKDIAHPLNADTRSQMERVILMEYERHLHQAQAGMLVAAPADLD</sequence>
<dbReference type="PATRIC" id="fig|1297742.4.peg.1835"/>
<proteinExistence type="inferred from homology"/>
<dbReference type="Pfam" id="PF04026">
    <property type="entry name" value="SpoVG"/>
    <property type="match status" value="1"/>
</dbReference>
<reference evidence="5 6" key="1">
    <citation type="journal article" date="2016" name="PLoS ONE">
        <title>Complete Genome Sequence and Comparative Genomics of a Novel Myxobacterium Myxococcus hansupus.</title>
        <authorList>
            <person name="Sharma G."/>
            <person name="Narwani T."/>
            <person name="Subramanian S."/>
        </authorList>
    </citation>
    <scope>NUCLEOTIDE SEQUENCE [LARGE SCALE GENOMIC DNA]</scope>
    <source>
        <strain evidence="6">mixupus</strain>
    </source>
</reference>
<comment type="similarity">
    <text evidence="4">Belongs to the SpoVG family.</text>
</comment>
<keyword evidence="6" id="KW-1185">Reference proteome</keyword>
<gene>
    <name evidence="4" type="primary">spoVG</name>
    <name evidence="5" type="ORF">A176_001812</name>
</gene>
<dbReference type="OrthoDB" id="9796286at2"/>
<evidence type="ECO:0000256" key="2">
    <source>
        <dbReference type="ARBA" id="ARBA00023210"/>
    </source>
</evidence>
<dbReference type="PANTHER" id="PTHR38429:SF1">
    <property type="entry name" value="SEPTATION PROTEIN SPOVG-RELATED"/>
    <property type="match status" value="1"/>
</dbReference>
<dbReference type="KEGG" id="mym:A176_001812"/>
<dbReference type="HAMAP" id="MF_00819">
    <property type="entry name" value="SpoVG"/>
    <property type="match status" value="1"/>
</dbReference>
<dbReference type="GeneID" id="41362358"/>
<keyword evidence="3 4" id="KW-0131">Cell cycle</keyword>
<evidence type="ECO:0000256" key="4">
    <source>
        <dbReference type="HAMAP-Rule" id="MF_00819"/>
    </source>
</evidence>
<evidence type="ECO:0000313" key="5">
    <source>
        <dbReference type="EMBL" id="AKQ64900.1"/>
    </source>
</evidence>
<accession>A0A0H4WUB3</accession>
<dbReference type="EMBL" id="CP012109">
    <property type="protein sequence ID" value="AKQ64900.1"/>
    <property type="molecule type" value="Genomic_DNA"/>
</dbReference>
<evidence type="ECO:0000256" key="3">
    <source>
        <dbReference type="ARBA" id="ARBA00023306"/>
    </source>
</evidence>
<dbReference type="RefSeq" id="WP_002634160.1">
    <property type="nucleotide sequence ID" value="NZ_CP012109.1"/>
</dbReference>
<evidence type="ECO:0000313" key="6">
    <source>
        <dbReference type="Proteomes" id="UP000009026"/>
    </source>
</evidence>
<dbReference type="Gene3D" id="3.30.1120.40">
    <property type="entry name" value="Stage V sporulation protein G"/>
    <property type="match status" value="1"/>
</dbReference>
<dbReference type="NCBIfam" id="NF009749">
    <property type="entry name" value="PRK13259.1"/>
    <property type="match status" value="1"/>
</dbReference>
<dbReference type="SUPFAM" id="SSF160537">
    <property type="entry name" value="SpoVG-like"/>
    <property type="match status" value="1"/>
</dbReference>
<dbReference type="PANTHER" id="PTHR38429">
    <property type="entry name" value="SEPTATION PROTEIN SPOVG-RELATED"/>
    <property type="match status" value="1"/>
</dbReference>
<protein>
    <recommendedName>
        <fullName evidence="4">Putative septation protein SpoVG</fullName>
    </recommendedName>
</protein>
<dbReference type="Proteomes" id="UP000009026">
    <property type="component" value="Chromosome"/>
</dbReference>
<dbReference type="STRING" id="1297742.A176_001812"/>
<name>A0A0H4WUB3_9BACT</name>
<dbReference type="GO" id="GO:0030435">
    <property type="term" value="P:sporulation resulting in formation of a cellular spore"/>
    <property type="evidence" value="ECO:0007669"/>
    <property type="project" value="InterPro"/>
</dbReference>
<keyword evidence="1 4" id="KW-0132">Cell division</keyword>
<dbReference type="SMR" id="A0A0H4WUB3"/>
<keyword evidence="2 4" id="KW-0717">Septation</keyword>
<comment type="function">
    <text evidence="4">Could be involved in septation.</text>
</comment>
<organism evidence="5 6">
    <name type="scientific">Pseudomyxococcus hansupus</name>
    <dbReference type="NCBI Taxonomy" id="1297742"/>
    <lineage>
        <taxon>Bacteria</taxon>
        <taxon>Pseudomonadati</taxon>
        <taxon>Myxococcota</taxon>
        <taxon>Myxococcia</taxon>
        <taxon>Myxococcales</taxon>
        <taxon>Cystobacterineae</taxon>
        <taxon>Myxococcaceae</taxon>
        <taxon>Pseudomyxococcus</taxon>
    </lineage>
</organism>
<evidence type="ECO:0000256" key="1">
    <source>
        <dbReference type="ARBA" id="ARBA00022618"/>
    </source>
</evidence>
<dbReference type="AlphaFoldDB" id="A0A0H4WUB3"/>